<protein>
    <submittedName>
        <fullName evidence="1">Uncharacterized protein</fullName>
    </submittedName>
</protein>
<evidence type="ECO:0000313" key="2">
    <source>
        <dbReference type="Proteomes" id="UP001221898"/>
    </source>
</evidence>
<keyword evidence="2" id="KW-1185">Reference proteome</keyword>
<accession>A0AAD7WJP4</accession>
<dbReference type="AlphaFoldDB" id="A0AAD7WJP4"/>
<sequence length="109" mass="11998">MAPALFSHSVWLMEKPSTRWAQTGLSCGSVMQEEGAGAAMKTWSQLQVCLANSRPVMAEGGEAGASPRAGRRGLSHLCQRRAASQTWHSGARSDHFCDGHQHWEFWAMR</sequence>
<dbReference type="Proteomes" id="UP001221898">
    <property type="component" value="Unassembled WGS sequence"/>
</dbReference>
<name>A0AAD7WJP4_9TELE</name>
<organism evidence="1 2">
    <name type="scientific">Aldrovandia affinis</name>
    <dbReference type="NCBI Taxonomy" id="143900"/>
    <lineage>
        <taxon>Eukaryota</taxon>
        <taxon>Metazoa</taxon>
        <taxon>Chordata</taxon>
        <taxon>Craniata</taxon>
        <taxon>Vertebrata</taxon>
        <taxon>Euteleostomi</taxon>
        <taxon>Actinopterygii</taxon>
        <taxon>Neopterygii</taxon>
        <taxon>Teleostei</taxon>
        <taxon>Notacanthiformes</taxon>
        <taxon>Halosauridae</taxon>
        <taxon>Aldrovandia</taxon>
    </lineage>
</organism>
<proteinExistence type="predicted"/>
<dbReference type="EMBL" id="JAINUG010000085">
    <property type="protein sequence ID" value="KAJ8399165.1"/>
    <property type="molecule type" value="Genomic_DNA"/>
</dbReference>
<evidence type="ECO:0000313" key="1">
    <source>
        <dbReference type="EMBL" id="KAJ8399165.1"/>
    </source>
</evidence>
<reference evidence="1" key="1">
    <citation type="journal article" date="2023" name="Science">
        <title>Genome structures resolve the early diversification of teleost fishes.</title>
        <authorList>
            <person name="Parey E."/>
            <person name="Louis A."/>
            <person name="Montfort J."/>
            <person name="Bouchez O."/>
            <person name="Roques C."/>
            <person name="Iampietro C."/>
            <person name="Lluch J."/>
            <person name="Castinel A."/>
            <person name="Donnadieu C."/>
            <person name="Desvignes T."/>
            <person name="Floi Bucao C."/>
            <person name="Jouanno E."/>
            <person name="Wen M."/>
            <person name="Mejri S."/>
            <person name="Dirks R."/>
            <person name="Jansen H."/>
            <person name="Henkel C."/>
            <person name="Chen W.J."/>
            <person name="Zahm M."/>
            <person name="Cabau C."/>
            <person name="Klopp C."/>
            <person name="Thompson A.W."/>
            <person name="Robinson-Rechavi M."/>
            <person name="Braasch I."/>
            <person name="Lecointre G."/>
            <person name="Bobe J."/>
            <person name="Postlethwait J.H."/>
            <person name="Berthelot C."/>
            <person name="Roest Crollius H."/>
            <person name="Guiguen Y."/>
        </authorList>
    </citation>
    <scope>NUCLEOTIDE SEQUENCE</scope>
    <source>
        <strain evidence="1">NC1722</strain>
    </source>
</reference>
<comment type="caution">
    <text evidence="1">The sequence shown here is derived from an EMBL/GenBank/DDBJ whole genome shotgun (WGS) entry which is preliminary data.</text>
</comment>
<gene>
    <name evidence="1" type="ORF">AAFF_G00415440</name>
</gene>